<keyword evidence="1" id="KW-0812">Transmembrane</keyword>
<sequence>MFNCPLGCSSKKSLQAGKLMHRHTANAAVLIFEMIVFICCSFGGIRG</sequence>
<feature type="transmembrane region" description="Helical" evidence="1">
    <location>
        <begin position="27"/>
        <end position="45"/>
    </location>
</feature>
<keyword evidence="1" id="KW-1133">Transmembrane helix</keyword>
<keyword evidence="1" id="KW-0472">Membrane</keyword>
<evidence type="ECO:0000256" key="1">
    <source>
        <dbReference type="SAM" id="Phobius"/>
    </source>
</evidence>
<evidence type="ECO:0000313" key="2">
    <source>
        <dbReference type="EMBL" id="EJW96100.1"/>
    </source>
</evidence>
<comment type="caution">
    <text evidence="2">The sequence shown here is derived from an EMBL/GenBank/DDBJ whole genome shotgun (WGS) entry which is preliminary data.</text>
</comment>
<gene>
    <name evidence="2" type="ORF">EVA_15795</name>
</gene>
<name>J9C8B8_9ZZZZ</name>
<dbReference type="EMBL" id="AMCI01005463">
    <property type="protein sequence ID" value="EJW96100.1"/>
    <property type="molecule type" value="Genomic_DNA"/>
</dbReference>
<protein>
    <submittedName>
        <fullName evidence="2">Uncharacterized protein</fullName>
    </submittedName>
</protein>
<proteinExistence type="predicted"/>
<accession>J9C8B8</accession>
<reference evidence="2" key="1">
    <citation type="journal article" date="2012" name="PLoS ONE">
        <title>Gene sets for utilization of primary and secondary nutrition supplies in the distal gut of endangered iberian lynx.</title>
        <authorList>
            <person name="Alcaide M."/>
            <person name="Messina E."/>
            <person name="Richter M."/>
            <person name="Bargiela R."/>
            <person name="Peplies J."/>
            <person name="Huws S.A."/>
            <person name="Newbold C.J."/>
            <person name="Golyshin P.N."/>
            <person name="Simon M.A."/>
            <person name="Lopez G."/>
            <person name="Yakimov M.M."/>
            <person name="Ferrer M."/>
        </authorList>
    </citation>
    <scope>NUCLEOTIDE SEQUENCE</scope>
</reference>
<dbReference type="AlphaFoldDB" id="J9C8B8"/>
<organism evidence="2">
    <name type="scientific">gut metagenome</name>
    <dbReference type="NCBI Taxonomy" id="749906"/>
    <lineage>
        <taxon>unclassified sequences</taxon>
        <taxon>metagenomes</taxon>
        <taxon>organismal metagenomes</taxon>
    </lineage>
</organism>